<dbReference type="EMBL" id="BEGY01000053">
    <property type="protein sequence ID" value="GAX80509.1"/>
    <property type="molecule type" value="Genomic_DNA"/>
</dbReference>
<accession>A0A250XC97</accession>
<sequence>MSFCMTCFGLSGHHASMPVHDYGALTGQEDDCSSELTIATDKSNTLNSNKMMRNSNAPHSQGVAESPRSALTGQPACQQQPGTFSVAAQQARQVSLTLNREQLLEMRANYMDSPQKGSSPTPLDQVTTSPKGATAVPNMTENKSSSRVANQLIANQLMPDSRSPSVCVKEGLALSDVRISYWQNTAGLGHVQGCTENFKDLKVDDRNNSILQQGLVIVQPASQLSSKITKASSISTSEAHLIRWPSTDVKAAILSELYTLPRYKSASVQKPSPRQTSDEIVPASPESAAGSTAAAAVSHSCHLHTPVWLVDGRTRLGRRSTSSNLMVIGSNKHSVQQARVSQISLGTRKNVTLPWLADKHGSMPSLSSLVAGTSVANAAATEGRVQRDQLFSSERMPSPLMQLPHGSLSIQDLIVKEVAPHKLGGLDARTSQCGNVDAAASALRLTNRNASHWRNQPEMKMRRIAHLSSLVDVSKLSGPPSLNRMSAFMSSRVSNSLPINPRLTSAARVGGSGAHQLLSKEQGMPLVCSPCMHPAHEAGSRTVLRSRSSQHLVLKGNKPVAVSILPRKSSAASDCATAAAAAAASGKEDSSHHAITSSADVHSRSELKVEVQPFSMVASTLQDRHKSRSSIAAGSSQLVGGMTLKSSSSTPSFRPFTKLGDEEPQLLSLIGALNSSDLEIHVLASAASSPAEAHKNVSPTAEAQPRVCMTHHCPAPLSIISSHDTDITP</sequence>
<feature type="region of interest" description="Disordered" evidence="1">
    <location>
        <begin position="111"/>
        <end position="144"/>
    </location>
</feature>
<reference evidence="2 3" key="1">
    <citation type="submission" date="2017-08" db="EMBL/GenBank/DDBJ databases">
        <title>Acidophilic green algal genome provides insights into adaptation to an acidic environment.</title>
        <authorList>
            <person name="Hirooka S."/>
            <person name="Hirose Y."/>
            <person name="Kanesaki Y."/>
            <person name="Higuchi S."/>
            <person name="Fujiwara T."/>
            <person name="Onuma R."/>
            <person name="Era A."/>
            <person name="Ohbayashi R."/>
            <person name="Uzuka A."/>
            <person name="Nozaki H."/>
            <person name="Yoshikawa H."/>
            <person name="Miyagishima S.Y."/>
        </authorList>
    </citation>
    <scope>NUCLEOTIDE SEQUENCE [LARGE SCALE GENOMIC DNA]</scope>
    <source>
        <strain evidence="2 3">NIES-2499</strain>
    </source>
</reference>
<feature type="region of interest" description="Disordered" evidence="1">
    <location>
        <begin position="43"/>
        <end position="78"/>
    </location>
</feature>
<name>A0A250XC97_9CHLO</name>
<feature type="compositionally biased region" description="Low complexity" evidence="1">
    <location>
        <begin position="283"/>
        <end position="293"/>
    </location>
</feature>
<feature type="compositionally biased region" description="Polar residues" evidence="1">
    <location>
        <begin position="266"/>
        <end position="275"/>
    </location>
</feature>
<dbReference type="Proteomes" id="UP000232323">
    <property type="component" value="Unassembled WGS sequence"/>
</dbReference>
<evidence type="ECO:0000313" key="2">
    <source>
        <dbReference type="EMBL" id="GAX80509.1"/>
    </source>
</evidence>
<evidence type="ECO:0000256" key="1">
    <source>
        <dbReference type="SAM" id="MobiDB-lite"/>
    </source>
</evidence>
<dbReference type="AlphaFoldDB" id="A0A250XC97"/>
<gene>
    <name evidence="2" type="ORF">CEUSTIGMA_g7947.t1</name>
</gene>
<feature type="compositionally biased region" description="Polar residues" evidence="1">
    <location>
        <begin position="115"/>
        <end position="144"/>
    </location>
</feature>
<protein>
    <submittedName>
        <fullName evidence="2">Uncharacterized protein</fullName>
    </submittedName>
</protein>
<feature type="region of interest" description="Disordered" evidence="1">
    <location>
        <begin position="265"/>
        <end position="293"/>
    </location>
</feature>
<feature type="compositionally biased region" description="Polar residues" evidence="1">
    <location>
        <begin position="69"/>
        <end position="78"/>
    </location>
</feature>
<evidence type="ECO:0000313" key="3">
    <source>
        <dbReference type="Proteomes" id="UP000232323"/>
    </source>
</evidence>
<comment type="caution">
    <text evidence="2">The sequence shown here is derived from an EMBL/GenBank/DDBJ whole genome shotgun (WGS) entry which is preliminary data.</text>
</comment>
<organism evidence="2 3">
    <name type="scientific">Chlamydomonas eustigma</name>
    <dbReference type="NCBI Taxonomy" id="1157962"/>
    <lineage>
        <taxon>Eukaryota</taxon>
        <taxon>Viridiplantae</taxon>
        <taxon>Chlorophyta</taxon>
        <taxon>core chlorophytes</taxon>
        <taxon>Chlorophyceae</taxon>
        <taxon>CS clade</taxon>
        <taxon>Chlamydomonadales</taxon>
        <taxon>Chlamydomonadaceae</taxon>
        <taxon>Chlamydomonas</taxon>
    </lineage>
</organism>
<proteinExistence type="predicted"/>
<keyword evidence="3" id="KW-1185">Reference proteome</keyword>
<feature type="compositionally biased region" description="Polar residues" evidence="1">
    <location>
        <begin position="43"/>
        <end position="59"/>
    </location>
</feature>